<organism evidence="1 2">
    <name type="scientific">Plakobranchus ocellatus</name>
    <dbReference type="NCBI Taxonomy" id="259542"/>
    <lineage>
        <taxon>Eukaryota</taxon>
        <taxon>Metazoa</taxon>
        <taxon>Spiralia</taxon>
        <taxon>Lophotrochozoa</taxon>
        <taxon>Mollusca</taxon>
        <taxon>Gastropoda</taxon>
        <taxon>Heterobranchia</taxon>
        <taxon>Euthyneura</taxon>
        <taxon>Panpulmonata</taxon>
        <taxon>Sacoglossa</taxon>
        <taxon>Placobranchoidea</taxon>
        <taxon>Plakobranchidae</taxon>
        <taxon>Plakobranchus</taxon>
    </lineage>
</organism>
<comment type="caution">
    <text evidence="1">The sequence shown here is derived from an EMBL/GenBank/DDBJ whole genome shotgun (WGS) entry which is preliminary data.</text>
</comment>
<gene>
    <name evidence="1" type="ORF">PoB_002335500</name>
</gene>
<proteinExistence type="predicted"/>
<evidence type="ECO:0000313" key="2">
    <source>
        <dbReference type="Proteomes" id="UP000735302"/>
    </source>
</evidence>
<reference evidence="1 2" key="1">
    <citation type="journal article" date="2021" name="Elife">
        <title>Chloroplast acquisition without the gene transfer in kleptoplastic sea slugs, Plakobranchus ocellatus.</title>
        <authorList>
            <person name="Maeda T."/>
            <person name="Takahashi S."/>
            <person name="Yoshida T."/>
            <person name="Shimamura S."/>
            <person name="Takaki Y."/>
            <person name="Nagai Y."/>
            <person name="Toyoda A."/>
            <person name="Suzuki Y."/>
            <person name="Arimoto A."/>
            <person name="Ishii H."/>
            <person name="Satoh N."/>
            <person name="Nishiyama T."/>
            <person name="Hasebe M."/>
            <person name="Maruyama T."/>
            <person name="Minagawa J."/>
            <person name="Obokata J."/>
            <person name="Shigenobu S."/>
        </authorList>
    </citation>
    <scope>NUCLEOTIDE SEQUENCE [LARGE SCALE GENOMIC DNA]</scope>
</reference>
<name>A0AAV3ZQI1_9GAST</name>
<sequence>MYIACPHQDDLGLLGPSSGQSAIDGARTLARKIIGRVHCWLCHQRPIDINCFVLIQFCGTKPINYLRDLKLVDPLLDQTMSIGFTPGTKKFLNADFGSRKHHFRLHSLITDPHVHQDTWKIERKAMGHNYSTLVLRMCIPDWLKKVVARCIANLP</sequence>
<evidence type="ECO:0008006" key="3">
    <source>
        <dbReference type="Google" id="ProtNLM"/>
    </source>
</evidence>
<dbReference type="EMBL" id="BLXT01002711">
    <property type="protein sequence ID" value="GFN96849.1"/>
    <property type="molecule type" value="Genomic_DNA"/>
</dbReference>
<dbReference type="AlphaFoldDB" id="A0AAV3ZQI1"/>
<evidence type="ECO:0000313" key="1">
    <source>
        <dbReference type="EMBL" id="GFN96849.1"/>
    </source>
</evidence>
<dbReference type="Proteomes" id="UP000735302">
    <property type="component" value="Unassembled WGS sequence"/>
</dbReference>
<keyword evidence="2" id="KW-1185">Reference proteome</keyword>
<accession>A0AAV3ZQI1</accession>
<protein>
    <recommendedName>
        <fullName evidence="3">N-acetylglucosaminylphosphatidylinositol deacetylase</fullName>
    </recommendedName>
</protein>